<reference evidence="2" key="1">
    <citation type="journal article" date="2019" name="Int. J. Syst. Evol. Microbiol.">
        <title>The Global Catalogue of Microorganisms (GCM) 10K type strain sequencing project: providing services to taxonomists for standard genome sequencing and annotation.</title>
        <authorList>
            <consortium name="The Broad Institute Genomics Platform"/>
            <consortium name="The Broad Institute Genome Sequencing Center for Infectious Disease"/>
            <person name="Wu L."/>
            <person name="Ma J."/>
        </authorList>
    </citation>
    <scope>NUCLEOTIDE SEQUENCE [LARGE SCALE GENOMIC DNA]</scope>
    <source>
        <strain evidence="2">KCTC 42964</strain>
    </source>
</reference>
<name>A0ABV7KWD5_9PROT</name>
<organism evidence="1 2">
    <name type="scientific">Marinibaculum pumilum</name>
    <dbReference type="NCBI Taxonomy" id="1766165"/>
    <lineage>
        <taxon>Bacteria</taxon>
        <taxon>Pseudomonadati</taxon>
        <taxon>Pseudomonadota</taxon>
        <taxon>Alphaproteobacteria</taxon>
        <taxon>Rhodospirillales</taxon>
        <taxon>Rhodospirillaceae</taxon>
        <taxon>Marinibaculum</taxon>
    </lineage>
</organism>
<dbReference type="Proteomes" id="UP001595528">
    <property type="component" value="Unassembled WGS sequence"/>
</dbReference>
<sequence length="326" mass="32885">MPTGDIEAEAAEAARPFRIGVDLGGTKIEVIALDAAGRECLRHRTATPQGDYPATVRTVAAIVAAAEAELGARGSVGIGTPGTLSAATGRMKNANSTCLNGQPLDRDLVAALARPVRMANDANCLAQSEAVDGAGAGCRTVFAVILGTGVGGGICIDRRVIAGPNGIAGEWGHNPLPAPDDAERPGPACYCGRSGCVETFLSGPGLAADHARAAGLAAMGPDAAAIADMAAAGDAAAEASMARYERRLAKALAGVVNILDPEVIVLGGGLSRIGRLYDHVPRLWAPHIFSDTIVTRLKPALHGDSSGVRGAAWLWAPDGLAPSAGA</sequence>
<dbReference type="SUPFAM" id="SSF53067">
    <property type="entry name" value="Actin-like ATPase domain"/>
    <property type="match status" value="1"/>
</dbReference>
<dbReference type="PANTHER" id="PTHR18964">
    <property type="entry name" value="ROK (REPRESSOR, ORF, KINASE) FAMILY"/>
    <property type="match status" value="1"/>
</dbReference>
<dbReference type="InterPro" id="IPR000600">
    <property type="entry name" value="ROK"/>
</dbReference>
<dbReference type="EMBL" id="JBHRTR010000015">
    <property type="protein sequence ID" value="MFC3226571.1"/>
    <property type="molecule type" value="Genomic_DNA"/>
</dbReference>
<dbReference type="InterPro" id="IPR049874">
    <property type="entry name" value="ROK_cs"/>
</dbReference>
<gene>
    <name evidence="1" type="ORF">ACFOGJ_04975</name>
</gene>
<dbReference type="RefSeq" id="WP_379898609.1">
    <property type="nucleotide sequence ID" value="NZ_JBHRTR010000015.1"/>
</dbReference>
<proteinExistence type="predicted"/>
<accession>A0ABV7KWD5</accession>
<comment type="caution">
    <text evidence="1">The sequence shown here is derived from an EMBL/GenBank/DDBJ whole genome shotgun (WGS) entry which is preliminary data.</text>
</comment>
<dbReference type="Pfam" id="PF00480">
    <property type="entry name" value="ROK"/>
    <property type="match status" value="1"/>
</dbReference>
<dbReference type="PANTHER" id="PTHR18964:SF174">
    <property type="entry name" value="D-ALLOSE KINASE-RELATED"/>
    <property type="match status" value="1"/>
</dbReference>
<evidence type="ECO:0000313" key="2">
    <source>
        <dbReference type="Proteomes" id="UP001595528"/>
    </source>
</evidence>
<dbReference type="Gene3D" id="3.30.420.40">
    <property type="match status" value="2"/>
</dbReference>
<evidence type="ECO:0000313" key="1">
    <source>
        <dbReference type="EMBL" id="MFC3226571.1"/>
    </source>
</evidence>
<protein>
    <submittedName>
        <fullName evidence="1">ROK family protein</fullName>
    </submittedName>
</protein>
<dbReference type="InterPro" id="IPR043129">
    <property type="entry name" value="ATPase_NBD"/>
</dbReference>
<dbReference type="PROSITE" id="PS01125">
    <property type="entry name" value="ROK"/>
    <property type="match status" value="1"/>
</dbReference>
<dbReference type="CDD" id="cd24066">
    <property type="entry name" value="ASKHA_NBD_ROK_EcFRK-like"/>
    <property type="match status" value="1"/>
</dbReference>
<keyword evidence="2" id="KW-1185">Reference proteome</keyword>